<dbReference type="InterPro" id="IPR032675">
    <property type="entry name" value="LRR_dom_sf"/>
</dbReference>
<reference evidence="7" key="1">
    <citation type="submission" date="2015-04" db="UniProtKB">
        <authorList>
            <consortium name="EnsemblPlants"/>
        </authorList>
    </citation>
    <scope>IDENTIFICATION</scope>
</reference>
<dbReference type="InterPro" id="IPR036388">
    <property type="entry name" value="WH-like_DNA-bd_sf"/>
</dbReference>
<dbReference type="Gene3D" id="1.10.10.10">
    <property type="entry name" value="Winged helix-like DNA-binding domain superfamily/Winged helix DNA-binding domain"/>
    <property type="match status" value="1"/>
</dbReference>
<evidence type="ECO:0000256" key="1">
    <source>
        <dbReference type="ARBA" id="ARBA00022614"/>
    </source>
</evidence>
<protein>
    <submittedName>
        <fullName evidence="7">Uncharacterized protein</fullName>
    </submittedName>
</protein>
<dbReference type="eggNOG" id="KOG4658">
    <property type="taxonomic scope" value="Eukaryota"/>
</dbReference>
<dbReference type="PANTHER" id="PTHR36766:SF60">
    <property type="entry name" value="NB-ARC DOMAIN-CONTAINING PROTEIN"/>
    <property type="match status" value="1"/>
</dbReference>
<dbReference type="EnsemblPlants" id="OGLUM09G07990.1">
    <property type="protein sequence ID" value="OGLUM09G07990.1"/>
    <property type="gene ID" value="OGLUM09G07990"/>
</dbReference>
<evidence type="ECO:0000256" key="3">
    <source>
        <dbReference type="SAM" id="Coils"/>
    </source>
</evidence>
<evidence type="ECO:0000259" key="4">
    <source>
        <dbReference type="Pfam" id="PF00931"/>
    </source>
</evidence>
<dbReference type="Gene3D" id="3.80.10.10">
    <property type="entry name" value="Ribonuclease Inhibitor"/>
    <property type="match status" value="2"/>
</dbReference>
<dbReference type="HOGENOM" id="CLU_000837_8_3_1"/>
<dbReference type="Gene3D" id="3.40.50.300">
    <property type="entry name" value="P-loop containing nucleotide triphosphate hydrolases"/>
    <property type="match status" value="1"/>
</dbReference>
<dbReference type="InterPro" id="IPR056789">
    <property type="entry name" value="LRR_R13L1-DRL21"/>
</dbReference>
<dbReference type="Pfam" id="PF25019">
    <property type="entry name" value="LRR_R13L1-DRL21"/>
    <property type="match status" value="1"/>
</dbReference>
<dbReference type="InterPro" id="IPR002182">
    <property type="entry name" value="NB-ARC"/>
</dbReference>
<evidence type="ECO:0000313" key="7">
    <source>
        <dbReference type="EnsemblPlants" id="OGLUM09G07990.1"/>
    </source>
</evidence>
<evidence type="ECO:0000259" key="6">
    <source>
        <dbReference type="Pfam" id="PF25019"/>
    </source>
</evidence>
<dbReference type="Pfam" id="PF23559">
    <property type="entry name" value="WHD_DRP"/>
    <property type="match status" value="1"/>
</dbReference>
<feature type="domain" description="R13L1/DRL21-like LRR repeat region" evidence="6">
    <location>
        <begin position="705"/>
        <end position="798"/>
    </location>
</feature>
<evidence type="ECO:0000256" key="2">
    <source>
        <dbReference type="ARBA" id="ARBA00022821"/>
    </source>
</evidence>
<sequence length="1038" mass="118388">MQPSQFSATKRVAPEPSLNSTLQQVHAGFEIYQHSHGDKQRMQHKPLMLQGSISHMHHLVNIAEWWWVHDDAIVVRLLQEGKDAVYCAEDLLDELKYYELHYNLDRMQSQLPEYYEKIMKDIQEKIEEIDRLINQMGHLRLRDVRQLFTDELAFIPEVDPFDEKTIVGREEDLTELIRLLDLQASSSTSEQVTCLAAVPEINQVRPENVSVLPVVGSGGVGKTALVHHIFNEKRVKDHFDQLIWMHVSDGFDEKKLITRLLWSLTENEMRSDDLCCLQRFLSNGIIHHSKRFLLVLDDVQEDVCKEELNGWRSFLAPLKCARSGSMVLVTTRSLKVAEHLGTMKHFVLDGLTYESLWELFWMHAFGFHNSNCNQELEGIGRRIVARLNGSSLGAKILGRLLSLKLDAIYWKTILESELWDLPHREMISSNPALLLSYQYMPSHLRHCFSFCSLYPKGYSLEAEILVNCWVAVGLVAPYGDTLAADIGHLYFQQLVGRSFLQRVTSSKYVMHGLLYDMAQRISLNECFVIKGRDDFFRIPPKVRHVSILGHSGLSSSDLESLKAYKTLRSIVCISIDSNVITTSVLETWFDHLTNIRMLRFISCRLKELPGNVGNLILLRYLDISSCDFESLPDSFWRLYNLEILDAQNCRFHCVPKEIIKLMNLRKVGLKGDLMNQLGCVPGVGKLVFLQEIPYYAVDDTPGRGIHELKNLNNLRGALEISGLHNVTSKEQAAEANLDKKTHLNTLTLSWHDSIRPDKHNGEQEMEVLEGLRPNPSIKNLEIRFYMGSGFHPRWLLIDGQDFSSYPFDSNDFSILDFNDFSSYLFDFKTSSRLESLSISSCPNIANPFITETGSSSSSRGSSPVVFRSLTKLSITWCRKLMSLDNLLQPEHLPEIKVIRISNCEELASLPTNQLIKFTHLEDLEVSHCWSLSWEQGLTLPSSLKSLKLEACGELTDSVLRCGLRELPVLVSLELQFCSGVECIGGEIWSEMPSLQRLKIFCCQELSSIGGGESIARVESVDIRHCPKLRELEQPFQRG</sequence>
<dbReference type="GO" id="GO:0006952">
    <property type="term" value="P:defense response"/>
    <property type="evidence" value="ECO:0007669"/>
    <property type="project" value="UniProtKB-KW"/>
</dbReference>
<organism evidence="7">
    <name type="scientific">Oryza glumipatula</name>
    <dbReference type="NCBI Taxonomy" id="40148"/>
    <lineage>
        <taxon>Eukaryota</taxon>
        <taxon>Viridiplantae</taxon>
        <taxon>Streptophyta</taxon>
        <taxon>Embryophyta</taxon>
        <taxon>Tracheophyta</taxon>
        <taxon>Spermatophyta</taxon>
        <taxon>Magnoliopsida</taxon>
        <taxon>Liliopsida</taxon>
        <taxon>Poales</taxon>
        <taxon>Poaceae</taxon>
        <taxon>BOP clade</taxon>
        <taxon>Oryzoideae</taxon>
        <taxon>Oryzeae</taxon>
        <taxon>Oryzinae</taxon>
        <taxon>Oryza</taxon>
    </lineage>
</organism>
<accession>A0A0E0B227</accession>
<evidence type="ECO:0000259" key="5">
    <source>
        <dbReference type="Pfam" id="PF23559"/>
    </source>
</evidence>
<dbReference type="Proteomes" id="UP000026961">
    <property type="component" value="Chromosome 9"/>
</dbReference>
<keyword evidence="8" id="KW-1185">Reference proteome</keyword>
<dbReference type="Gramene" id="OGLUM09G07990.1">
    <property type="protein sequence ID" value="OGLUM09G07990.1"/>
    <property type="gene ID" value="OGLUM09G07990"/>
</dbReference>
<dbReference type="PRINTS" id="PR00364">
    <property type="entry name" value="DISEASERSIST"/>
</dbReference>
<feature type="coiled-coil region" evidence="3">
    <location>
        <begin position="115"/>
        <end position="142"/>
    </location>
</feature>
<proteinExistence type="predicted"/>
<feature type="domain" description="NB-ARC" evidence="4">
    <location>
        <begin position="206"/>
        <end position="365"/>
    </location>
</feature>
<reference evidence="7" key="2">
    <citation type="submission" date="2018-05" db="EMBL/GenBank/DDBJ databases">
        <title>OgluRS3 (Oryza glumaepatula Reference Sequence Version 3).</title>
        <authorList>
            <person name="Zhang J."/>
            <person name="Kudrna D."/>
            <person name="Lee S."/>
            <person name="Talag J."/>
            <person name="Welchert J."/>
            <person name="Wing R.A."/>
        </authorList>
    </citation>
    <scope>NUCLEOTIDE SEQUENCE [LARGE SCALE GENOMIC DNA]</scope>
</reference>
<dbReference type="InterPro" id="IPR027417">
    <property type="entry name" value="P-loop_NTPase"/>
</dbReference>
<keyword evidence="1" id="KW-0433">Leucine-rich repeat</keyword>
<dbReference type="AlphaFoldDB" id="A0A0E0B227"/>
<name>A0A0E0B227_9ORYZ</name>
<keyword evidence="2" id="KW-0611">Plant defense</keyword>
<feature type="domain" description="Disease resistance protein winged helix" evidence="5">
    <location>
        <begin position="453"/>
        <end position="518"/>
    </location>
</feature>
<dbReference type="InterPro" id="IPR058922">
    <property type="entry name" value="WHD_DRP"/>
</dbReference>
<dbReference type="SUPFAM" id="SSF52540">
    <property type="entry name" value="P-loop containing nucleoside triphosphate hydrolases"/>
    <property type="match status" value="1"/>
</dbReference>
<dbReference type="PANTHER" id="PTHR36766">
    <property type="entry name" value="PLANT BROAD-SPECTRUM MILDEW RESISTANCE PROTEIN RPW8"/>
    <property type="match status" value="1"/>
</dbReference>
<dbReference type="Pfam" id="PF00931">
    <property type="entry name" value="NB-ARC"/>
    <property type="match status" value="1"/>
</dbReference>
<evidence type="ECO:0000313" key="8">
    <source>
        <dbReference type="Proteomes" id="UP000026961"/>
    </source>
</evidence>
<dbReference type="GO" id="GO:0043531">
    <property type="term" value="F:ADP binding"/>
    <property type="evidence" value="ECO:0007669"/>
    <property type="project" value="InterPro"/>
</dbReference>
<keyword evidence="3" id="KW-0175">Coiled coil</keyword>
<dbReference type="SUPFAM" id="SSF52058">
    <property type="entry name" value="L domain-like"/>
    <property type="match status" value="1"/>
</dbReference>